<feature type="compositionally biased region" description="Basic residues" evidence="1">
    <location>
        <begin position="102"/>
        <end position="120"/>
    </location>
</feature>
<dbReference type="AlphaFoldDB" id="A0A6J4KCZ8"/>
<reference evidence="2" key="1">
    <citation type="submission" date="2020-02" db="EMBL/GenBank/DDBJ databases">
        <authorList>
            <person name="Meier V. D."/>
        </authorList>
    </citation>
    <scope>NUCLEOTIDE SEQUENCE</scope>
    <source>
        <strain evidence="2">AVDCRST_MAG11</strain>
    </source>
</reference>
<feature type="compositionally biased region" description="Basic and acidic residues" evidence="1">
    <location>
        <begin position="1"/>
        <end position="18"/>
    </location>
</feature>
<feature type="region of interest" description="Disordered" evidence="1">
    <location>
        <begin position="239"/>
        <end position="295"/>
    </location>
</feature>
<feature type="region of interest" description="Disordered" evidence="1">
    <location>
        <begin position="1"/>
        <end position="22"/>
    </location>
</feature>
<sequence length="295" mass="31891">GKEAQGRRHHPRLPDHQVVRAGGDGDLVRGAVGGRAQDLPEAVQVAGADGRVVRAVRRLPAGDREPAARREGRALRRAAGGRVRGAVGRAVLLPGDRVRRERRRPRAAVRRGARRARRVGRVAAARRGGVGAPRDVGEGADGRRRRAARVQDRARRPQAAQRVPDQGPVDRLGVPAQADRHGLLGARGQARALARLPGLRRLRQLPVARARHARRDAGAGVRRVHLRADALRAARRRPPVLARRPGRVRRARARARGQAPDARRRGAGAGDERGGERGAAPVPLARPRPPAHRGR</sequence>
<accession>A0A6J4KCZ8</accession>
<protein>
    <submittedName>
        <fullName evidence="2">Uncharacterized protein</fullName>
    </submittedName>
</protein>
<feature type="compositionally biased region" description="Basic residues" evidence="1">
    <location>
        <begin position="239"/>
        <end position="255"/>
    </location>
</feature>
<feature type="non-terminal residue" evidence="2">
    <location>
        <position position="295"/>
    </location>
</feature>
<feature type="region of interest" description="Disordered" evidence="1">
    <location>
        <begin position="126"/>
        <end position="172"/>
    </location>
</feature>
<evidence type="ECO:0000256" key="1">
    <source>
        <dbReference type="SAM" id="MobiDB-lite"/>
    </source>
</evidence>
<organism evidence="2">
    <name type="scientific">uncultured Gemmatimonadaceae bacterium</name>
    <dbReference type="NCBI Taxonomy" id="246130"/>
    <lineage>
        <taxon>Bacteria</taxon>
        <taxon>Pseudomonadati</taxon>
        <taxon>Gemmatimonadota</taxon>
        <taxon>Gemmatimonadia</taxon>
        <taxon>Gemmatimonadales</taxon>
        <taxon>Gemmatimonadaceae</taxon>
        <taxon>environmental samples</taxon>
    </lineage>
</organism>
<dbReference type="EMBL" id="CADCTU010000186">
    <property type="protein sequence ID" value="CAA9301524.1"/>
    <property type="molecule type" value="Genomic_DNA"/>
</dbReference>
<feature type="region of interest" description="Disordered" evidence="1">
    <location>
        <begin position="102"/>
        <end position="121"/>
    </location>
</feature>
<evidence type="ECO:0000313" key="2">
    <source>
        <dbReference type="EMBL" id="CAA9301524.1"/>
    </source>
</evidence>
<gene>
    <name evidence="2" type="ORF">AVDCRST_MAG11-867</name>
</gene>
<name>A0A6J4KCZ8_9BACT</name>
<feature type="non-terminal residue" evidence="2">
    <location>
        <position position="1"/>
    </location>
</feature>
<proteinExistence type="predicted"/>